<dbReference type="EC" id="2.8.3.12" evidence="2"/>
<accession>A0ABT9RXL4</accession>
<reference evidence="2 3" key="1">
    <citation type="submission" date="2023-07" db="EMBL/GenBank/DDBJ databases">
        <title>Sorghum-associated microbial communities from plants grown in Nebraska, USA.</title>
        <authorList>
            <person name="Schachtman D."/>
        </authorList>
    </citation>
    <scope>NUCLEOTIDE SEQUENCE [LARGE SCALE GENOMIC DNA]</scope>
    <source>
        <strain evidence="2 3">CC222</strain>
    </source>
</reference>
<dbReference type="SMART" id="SM00882">
    <property type="entry name" value="CoA_trans"/>
    <property type="match status" value="1"/>
</dbReference>
<protein>
    <submittedName>
        <fullName evidence="2">Glutaconate CoA-transferase subunit A</fullName>
        <ecNumber evidence="2">2.8.3.12</ecNumber>
    </submittedName>
</protein>
<sequence>MAEKMFSLQNAIGTFVSDGDVVALEGFTHLIPFAAGHEIIRQRVKGLTLVRMTPDIIADQMVAAGCVDTMVFAFTGNSSVGSLYAVRRAIESNGTGGLKLEEYSHYGLLARYQAGAAGIPFMPVRSYAGSDLVGINPQLRKVASPYEEDVETYVVPALNPDVAIIHAQRADRHGNVQSWGILGPQQEVAFASKRTILLVEEIVDDDIIRSDPNRTLIPGFVVDAVVECKYGAHPSFAQGYYDRDNDFYRSWSAISKDPQRLQAWIQEWIHETGGHEGYLTKLGEDFFHRLTPTPHLSSPVNYGSVL</sequence>
<dbReference type="RefSeq" id="WP_307310819.1">
    <property type="nucleotide sequence ID" value="NZ_JAUSRE010000021.1"/>
</dbReference>
<gene>
    <name evidence="2" type="ORF">J2X98_003590</name>
</gene>
<dbReference type="EMBL" id="JAUSRE010000021">
    <property type="protein sequence ID" value="MDP9889978.1"/>
    <property type="molecule type" value="Genomic_DNA"/>
</dbReference>
<dbReference type="Pfam" id="PF01144">
    <property type="entry name" value="CoA_trans"/>
    <property type="match status" value="1"/>
</dbReference>
<comment type="caution">
    <text evidence="2">The sequence shown here is derived from an EMBL/GenBank/DDBJ whole genome shotgun (WGS) entry which is preliminary data.</text>
</comment>
<dbReference type="PANTHER" id="PTHR43293">
    <property type="entry name" value="ACETATE COA-TRANSFERASE YDIF"/>
    <property type="match status" value="1"/>
</dbReference>
<dbReference type="GO" id="GO:0018730">
    <property type="term" value="F:glutaconate CoA-transferase activity"/>
    <property type="evidence" value="ECO:0007669"/>
    <property type="project" value="UniProtKB-EC"/>
</dbReference>
<dbReference type="Proteomes" id="UP001226577">
    <property type="component" value="Unassembled WGS sequence"/>
</dbReference>
<evidence type="ECO:0000313" key="2">
    <source>
        <dbReference type="EMBL" id="MDP9889978.1"/>
    </source>
</evidence>
<comment type="similarity">
    <text evidence="1">Belongs to the 3-oxoacid CoA-transferase subunit B family.</text>
</comment>
<dbReference type="PANTHER" id="PTHR43293:SF3">
    <property type="entry name" value="CHOLESTEROL RING-CLEAVING HYDROLASE IPDB SUBUNIT"/>
    <property type="match status" value="1"/>
</dbReference>
<dbReference type="InterPro" id="IPR037171">
    <property type="entry name" value="NagB/RpiA_transferase-like"/>
</dbReference>
<keyword evidence="2" id="KW-0808">Transferase</keyword>
<evidence type="ECO:0000256" key="1">
    <source>
        <dbReference type="ARBA" id="ARBA00007047"/>
    </source>
</evidence>
<dbReference type="InterPro" id="IPR004165">
    <property type="entry name" value="CoA_trans_fam_I"/>
</dbReference>
<organism evidence="2 3">
    <name type="scientific">Pseudarthrobacter enclensis</name>
    <dbReference type="NCBI Taxonomy" id="993070"/>
    <lineage>
        <taxon>Bacteria</taxon>
        <taxon>Bacillati</taxon>
        <taxon>Actinomycetota</taxon>
        <taxon>Actinomycetes</taxon>
        <taxon>Micrococcales</taxon>
        <taxon>Micrococcaceae</taxon>
        <taxon>Pseudarthrobacter</taxon>
    </lineage>
</organism>
<dbReference type="SUPFAM" id="SSF100950">
    <property type="entry name" value="NagB/RpiA/CoA transferase-like"/>
    <property type="match status" value="1"/>
</dbReference>
<proteinExistence type="inferred from homology"/>
<keyword evidence="3" id="KW-1185">Reference proteome</keyword>
<evidence type="ECO:0000313" key="3">
    <source>
        <dbReference type="Proteomes" id="UP001226577"/>
    </source>
</evidence>
<dbReference type="Gene3D" id="3.30.30.40">
    <property type="match status" value="1"/>
</dbReference>
<dbReference type="Gene3D" id="3.40.1080.10">
    <property type="entry name" value="Glutaconate Coenzyme A-transferase"/>
    <property type="match status" value="1"/>
</dbReference>
<name>A0ABT9RXL4_9MICC</name>